<comment type="caution">
    <text evidence="1">The sequence shown here is derived from an EMBL/GenBank/DDBJ whole genome shotgun (WGS) entry which is preliminary data.</text>
</comment>
<name>A0A1F5H072_9BACT</name>
<dbReference type="Proteomes" id="UP000176666">
    <property type="component" value="Unassembled WGS sequence"/>
</dbReference>
<evidence type="ECO:0000313" key="2">
    <source>
        <dbReference type="Proteomes" id="UP000176666"/>
    </source>
</evidence>
<organism evidence="1 2">
    <name type="scientific">Candidatus Curtissbacteria bacterium RIFCSPHIGHO2_12_FULL_38_9b</name>
    <dbReference type="NCBI Taxonomy" id="1797720"/>
    <lineage>
        <taxon>Bacteria</taxon>
        <taxon>Candidatus Curtissiibacteriota</taxon>
    </lineage>
</organism>
<evidence type="ECO:0000313" key="1">
    <source>
        <dbReference type="EMBL" id="OGD97469.1"/>
    </source>
</evidence>
<proteinExistence type="predicted"/>
<accession>A0A1F5H072</accession>
<dbReference type="InterPro" id="IPR022148">
    <property type="entry name" value="CopG_antitoxin"/>
</dbReference>
<reference evidence="1 2" key="1">
    <citation type="journal article" date="2016" name="Nat. Commun.">
        <title>Thousands of microbial genomes shed light on interconnected biogeochemical processes in an aquifer system.</title>
        <authorList>
            <person name="Anantharaman K."/>
            <person name="Brown C.T."/>
            <person name="Hug L.A."/>
            <person name="Sharon I."/>
            <person name="Castelle C.J."/>
            <person name="Probst A.J."/>
            <person name="Thomas B.C."/>
            <person name="Singh A."/>
            <person name="Wilkins M.J."/>
            <person name="Karaoz U."/>
            <person name="Brodie E.L."/>
            <person name="Williams K.H."/>
            <person name="Hubbard S.S."/>
            <person name="Banfield J.F."/>
        </authorList>
    </citation>
    <scope>NUCLEOTIDE SEQUENCE [LARGE SCALE GENOMIC DNA]</scope>
</reference>
<dbReference type="AlphaFoldDB" id="A0A1F5H072"/>
<dbReference type="Pfam" id="PF12441">
    <property type="entry name" value="CopG_antitoxin"/>
    <property type="match status" value="1"/>
</dbReference>
<sequence length="81" mass="9599">MPHFKSEAEEREFWQTHDSTEYVDWSKAIRGVRFPNLKLTSRPITIRLPESLIERAKIEAHKMDIPYQSLIKKLIFDGLSK</sequence>
<dbReference type="EMBL" id="MFBJ01000004">
    <property type="protein sequence ID" value="OGD97469.1"/>
    <property type="molecule type" value="Genomic_DNA"/>
</dbReference>
<protein>
    <recommendedName>
        <fullName evidence="3">Antitoxin</fullName>
    </recommendedName>
</protein>
<gene>
    <name evidence="1" type="ORF">A3F02_01755</name>
</gene>
<evidence type="ECO:0008006" key="3">
    <source>
        <dbReference type="Google" id="ProtNLM"/>
    </source>
</evidence>